<feature type="repeat" description="TPR" evidence="3">
    <location>
        <begin position="324"/>
        <end position="357"/>
    </location>
</feature>
<evidence type="ECO:0000256" key="1">
    <source>
        <dbReference type="ARBA" id="ARBA00022737"/>
    </source>
</evidence>
<proteinExistence type="predicted"/>
<organism evidence="6 7">
    <name type="scientific">Paramecium pentaurelia</name>
    <dbReference type="NCBI Taxonomy" id="43138"/>
    <lineage>
        <taxon>Eukaryota</taxon>
        <taxon>Sar</taxon>
        <taxon>Alveolata</taxon>
        <taxon>Ciliophora</taxon>
        <taxon>Intramacronucleata</taxon>
        <taxon>Oligohymenophorea</taxon>
        <taxon>Peniculida</taxon>
        <taxon>Parameciidae</taxon>
        <taxon>Paramecium</taxon>
    </lineage>
</organism>
<evidence type="ECO:0000256" key="5">
    <source>
        <dbReference type="SAM" id="Phobius"/>
    </source>
</evidence>
<dbReference type="OrthoDB" id="1658288at2759"/>
<feature type="repeat" description="TPR" evidence="3">
    <location>
        <begin position="222"/>
        <end position="255"/>
    </location>
</feature>
<dbReference type="AlphaFoldDB" id="A0A8S1VU71"/>
<dbReference type="Pfam" id="PF13424">
    <property type="entry name" value="TPR_12"/>
    <property type="match status" value="1"/>
</dbReference>
<dbReference type="Pfam" id="PF13181">
    <property type="entry name" value="TPR_8"/>
    <property type="match status" value="1"/>
</dbReference>
<dbReference type="PROSITE" id="PS50005">
    <property type="entry name" value="TPR"/>
    <property type="match status" value="4"/>
</dbReference>
<evidence type="ECO:0000256" key="3">
    <source>
        <dbReference type="PROSITE-ProRule" id="PRU00339"/>
    </source>
</evidence>
<dbReference type="PANTHER" id="PTHR44943">
    <property type="entry name" value="CELLULOSE SYNTHASE OPERON PROTEIN C"/>
    <property type="match status" value="1"/>
</dbReference>
<protein>
    <recommendedName>
        <fullName evidence="8">Tetratricopeptide repeat protein</fullName>
    </recommendedName>
</protein>
<keyword evidence="4" id="KW-0175">Coiled coil</keyword>
<feature type="transmembrane region" description="Helical" evidence="5">
    <location>
        <begin position="176"/>
        <end position="203"/>
    </location>
</feature>
<evidence type="ECO:0000313" key="7">
    <source>
        <dbReference type="Proteomes" id="UP000689195"/>
    </source>
</evidence>
<dbReference type="InterPro" id="IPR019734">
    <property type="entry name" value="TPR_rpt"/>
</dbReference>
<dbReference type="Proteomes" id="UP000689195">
    <property type="component" value="Unassembled WGS sequence"/>
</dbReference>
<accession>A0A8S1VU71</accession>
<keyword evidence="1" id="KW-0677">Repeat</keyword>
<keyword evidence="2 3" id="KW-0802">TPR repeat</keyword>
<evidence type="ECO:0000313" key="6">
    <source>
        <dbReference type="EMBL" id="CAD8179783.1"/>
    </source>
</evidence>
<name>A0A8S1VU71_9CILI</name>
<comment type="caution">
    <text evidence="6">The sequence shown here is derived from an EMBL/GenBank/DDBJ whole genome shotgun (WGS) entry which is preliminary data.</text>
</comment>
<keyword evidence="5" id="KW-0812">Transmembrane</keyword>
<feature type="repeat" description="TPR" evidence="3">
    <location>
        <begin position="256"/>
        <end position="289"/>
    </location>
</feature>
<dbReference type="EMBL" id="CAJJDO010000072">
    <property type="protein sequence ID" value="CAD8179783.1"/>
    <property type="molecule type" value="Genomic_DNA"/>
</dbReference>
<keyword evidence="7" id="KW-1185">Reference proteome</keyword>
<feature type="coiled-coil region" evidence="4">
    <location>
        <begin position="56"/>
        <end position="83"/>
    </location>
</feature>
<dbReference type="PANTHER" id="PTHR44943:SF4">
    <property type="entry name" value="TPR REPEAT-CONTAINING PROTEIN MJ0798"/>
    <property type="match status" value="1"/>
</dbReference>
<evidence type="ECO:0000256" key="2">
    <source>
        <dbReference type="ARBA" id="ARBA00022803"/>
    </source>
</evidence>
<keyword evidence="5" id="KW-0472">Membrane</keyword>
<keyword evidence="5" id="KW-1133">Transmembrane helix</keyword>
<feature type="repeat" description="TPR" evidence="3">
    <location>
        <begin position="290"/>
        <end position="323"/>
    </location>
</feature>
<evidence type="ECO:0000256" key="4">
    <source>
        <dbReference type="SAM" id="Coils"/>
    </source>
</evidence>
<reference evidence="6" key="1">
    <citation type="submission" date="2021-01" db="EMBL/GenBank/DDBJ databases">
        <authorList>
            <consortium name="Genoscope - CEA"/>
            <person name="William W."/>
        </authorList>
    </citation>
    <scope>NUCLEOTIDE SEQUENCE</scope>
</reference>
<dbReference type="SMART" id="SM00028">
    <property type="entry name" value="TPR"/>
    <property type="match status" value="5"/>
</dbReference>
<gene>
    <name evidence="6" type="ORF">PPENT_87.1.T0720218</name>
</gene>
<dbReference type="Pfam" id="PF13414">
    <property type="entry name" value="TPR_11"/>
    <property type="match status" value="1"/>
</dbReference>
<sequence length="415" mass="48997">MFRSSKVQFCSVHKSQICLGFCVSNKCTSNSIYCQKCLEENHTDHLDSCKEFEQIKTDLFNSIREKQDHLKKLKEKYLQLNELSQYQINSYEKQIDDIRNMQKKFVTKQYNTVSIQQINILKNQISLETQIEDLNQLNQIEQQIKSLELLKKDFLANQKKKFSSMIIKCLSKGSSYAMMFANILLFLMYIYIFMIGVCILFLIHMDYYDDTKERDRYFSISQSQYFNQANALYQMQNYKEAIDYYNKVINIPKDHAFAYFNKGIALQKLSNFKDALINYNKALNITSQIDEIYIYKGYALNQLKRLEEAIECYDRAIEINVNNDEAYYNKGRALDQLGRHFEAVESYDKAINIKSNNQHYFNSRGLALHNLKQFEQAIKSYDLALLNSINHEILENKANALLNLEKLDKAQEFHE</sequence>
<evidence type="ECO:0008006" key="8">
    <source>
        <dbReference type="Google" id="ProtNLM"/>
    </source>
</evidence>
<dbReference type="InterPro" id="IPR051685">
    <property type="entry name" value="Ycf3/AcsC/BcsC/TPR_MFPF"/>
</dbReference>